<evidence type="ECO:0000313" key="1">
    <source>
        <dbReference type="EMBL" id="MBO1323419.1"/>
    </source>
</evidence>
<comment type="caution">
    <text evidence="1">The sequence shown here is derived from an EMBL/GenBank/DDBJ whole genome shotgun (WGS) entry which is preliminary data.</text>
</comment>
<keyword evidence="2" id="KW-1185">Reference proteome</keyword>
<proteinExistence type="predicted"/>
<name>A0A8J7QFX4_9BACT</name>
<dbReference type="Proteomes" id="UP000664417">
    <property type="component" value="Unassembled WGS sequence"/>
</dbReference>
<evidence type="ECO:0000313" key="2">
    <source>
        <dbReference type="Proteomes" id="UP000664417"/>
    </source>
</evidence>
<dbReference type="EMBL" id="JAFREP010000064">
    <property type="protein sequence ID" value="MBO1323419.1"/>
    <property type="molecule type" value="Genomic_DNA"/>
</dbReference>
<sequence length="60" mass="6838">MSKKKTEGVLVLPAPKQHSRFVRKVVCWRGLWALYDYGQGMSEASNGNLVIPLWPEKEHA</sequence>
<organism evidence="1 2">
    <name type="scientific">Acanthopleuribacter pedis</name>
    <dbReference type="NCBI Taxonomy" id="442870"/>
    <lineage>
        <taxon>Bacteria</taxon>
        <taxon>Pseudomonadati</taxon>
        <taxon>Acidobacteriota</taxon>
        <taxon>Holophagae</taxon>
        <taxon>Acanthopleuribacterales</taxon>
        <taxon>Acanthopleuribacteraceae</taxon>
        <taxon>Acanthopleuribacter</taxon>
    </lineage>
</organism>
<gene>
    <name evidence="1" type="ORF">J3U88_33440</name>
</gene>
<protein>
    <submittedName>
        <fullName evidence="1">DUF2750 domain-containing protein</fullName>
    </submittedName>
</protein>
<dbReference type="AlphaFoldDB" id="A0A8J7QFX4"/>
<reference evidence="1" key="1">
    <citation type="submission" date="2021-03" db="EMBL/GenBank/DDBJ databases">
        <authorList>
            <person name="Wang G."/>
        </authorList>
    </citation>
    <scope>NUCLEOTIDE SEQUENCE</scope>
    <source>
        <strain evidence="1">KCTC 12899</strain>
    </source>
</reference>
<accession>A0A8J7QFX4</accession>